<evidence type="ECO:0000313" key="6">
    <source>
        <dbReference type="Proteomes" id="UP000194139"/>
    </source>
</evidence>
<dbReference type="Gene3D" id="3.30.43.10">
    <property type="entry name" value="Uridine Diphospho-n-acetylenolpyruvylglucosamine Reductase, domain 2"/>
    <property type="match status" value="1"/>
</dbReference>
<keyword evidence="2" id="KW-0274">FAD</keyword>
<dbReference type="GO" id="GO:0071949">
    <property type="term" value="F:FAD binding"/>
    <property type="evidence" value="ECO:0007669"/>
    <property type="project" value="InterPro"/>
</dbReference>
<dbReference type="PROSITE" id="PS51387">
    <property type="entry name" value="FAD_PCMH"/>
    <property type="match status" value="1"/>
</dbReference>
<gene>
    <name evidence="5" type="ORF">CAL13_11560</name>
</gene>
<proteinExistence type="predicted"/>
<reference evidence="5 6" key="1">
    <citation type="submission" date="2017-05" db="EMBL/GenBank/DDBJ databases">
        <title>Complete and WGS of Bordetella genogroups.</title>
        <authorList>
            <person name="Spilker T."/>
            <person name="LiPuma J."/>
        </authorList>
    </citation>
    <scope>NUCLEOTIDE SEQUENCE [LARGE SCALE GENOMIC DNA]</scope>
    <source>
        <strain evidence="5 6">AU17164</strain>
    </source>
</reference>
<sequence>MKAAKFDYIRATSVAHALSALRDHDGRAKLMAGGQSLGPMLNLRLSRPAAVVDISGIDALRAVTREGDSVRVGAAVTHAEIEDGIHAPLRESPLRRVAAGIAYRAVRNRGTLGGSLAHADPAADWVVAMAALGARIEIAGGAGVRQVDADVWMQGAYTTEIGEDELIQAVHVPAGSEHARWGYYKFCRKTGEFAEASCAAWFDPRSGTARIALGALDGAPRLLMALAGRVARDAGAALDADAIAAEVARAMPDKDESHRQLHVAAVQRCLAQAVGKGQAQ</sequence>
<dbReference type="InterPro" id="IPR002346">
    <property type="entry name" value="Mopterin_DH_FAD-bd"/>
</dbReference>
<evidence type="ECO:0000256" key="2">
    <source>
        <dbReference type="ARBA" id="ARBA00022827"/>
    </source>
</evidence>
<dbReference type="InterPro" id="IPR036318">
    <property type="entry name" value="FAD-bd_PCMH-like_sf"/>
</dbReference>
<protein>
    <submittedName>
        <fullName evidence="5">Carbon monoxide dehydrogenase</fullName>
    </submittedName>
</protein>
<dbReference type="Gene3D" id="3.30.465.10">
    <property type="match status" value="1"/>
</dbReference>
<evidence type="ECO:0000256" key="1">
    <source>
        <dbReference type="ARBA" id="ARBA00022630"/>
    </source>
</evidence>
<keyword evidence="6" id="KW-1185">Reference proteome</keyword>
<dbReference type="SUPFAM" id="SSF55447">
    <property type="entry name" value="CO dehydrogenase flavoprotein C-terminal domain-like"/>
    <property type="match status" value="1"/>
</dbReference>
<dbReference type="InterPro" id="IPR051312">
    <property type="entry name" value="Diverse_Substr_Oxidored"/>
</dbReference>
<evidence type="ECO:0000256" key="3">
    <source>
        <dbReference type="ARBA" id="ARBA00023002"/>
    </source>
</evidence>
<evidence type="ECO:0000313" key="5">
    <source>
        <dbReference type="EMBL" id="ARP86771.1"/>
    </source>
</evidence>
<dbReference type="SUPFAM" id="SSF56176">
    <property type="entry name" value="FAD-binding/transporter-associated domain-like"/>
    <property type="match status" value="1"/>
</dbReference>
<feature type="domain" description="FAD-binding PCMH-type" evidence="4">
    <location>
        <begin position="1"/>
        <end position="177"/>
    </location>
</feature>
<dbReference type="InterPro" id="IPR036683">
    <property type="entry name" value="CO_DH_flav_C_dom_sf"/>
</dbReference>
<dbReference type="Gene3D" id="3.30.390.50">
    <property type="entry name" value="CO dehydrogenase flavoprotein, C-terminal domain"/>
    <property type="match status" value="1"/>
</dbReference>
<keyword evidence="1" id="KW-0285">Flavoprotein</keyword>
<dbReference type="AlphaFoldDB" id="A0A1W6Z0K6"/>
<name>A0A1W6Z0K6_9BORD</name>
<dbReference type="GO" id="GO:0016491">
    <property type="term" value="F:oxidoreductase activity"/>
    <property type="evidence" value="ECO:0007669"/>
    <property type="project" value="UniProtKB-KW"/>
</dbReference>
<organism evidence="5 6">
    <name type="scientific">Bordetella genomosp. 9</name>
    <dbReference type="NCBI Taxonomy" id="1416803"/>
    <lineage>
        <taxon>Bacteria</taxon>
        <taxon>Pseudomonadati</taxon>
        <taxon>Pseudomonadota</taxon>
        <taxon>Betaproteobacteria</taxon>
        <taxon>Burkholderiales</taxon>
        <taxon>Alcaligenaceae</taxon>
        <taxon>Bordetella</taxon>
    </lineage>
</organism>
<accession>A0A1W6Z0K6</accession>
<dbReference type="RefSeq" id="WP_086072469.1">
    <property type="nucleotide sequence ID" value="NZ_CP021109.1"/>
</dbReference>
<dbReference type="InterPro" id="IPR016167">
    <property type="entry name" value="FAD-bd_PCMH_sub1"/>
</dbReference>
<dbReference type="Proteomes" id="UP000194139">
    <property type="component" value="Chromosome"/>
</dbReference>
<evidence type="ECO:0000259" key="4">
    <source>
        <dbReference type="PROSITE" id="PS51387"/>
    </source>
</evidence>
<dbReference type="PANTHER" id="PTHR42659:SF2">
    <property type="entry name" value="XANTHINE DEHYDROGENASE SUBUNIT C-RELATED"/>
    <property type="match status" value="1"/>
</dbReference>
<dbReference type="Pfam" id="PF00941">
    <property type="entry name" value="FAD_binding_5"/>
    <property type="match status" value="1"/>
</dbReference>
<keyword evidence="3" id="KW-0560">Oxidoreductase</keyword>
<dbReference type="EMBL" id="CP021109">
    <property type="protein sequence ID" value="ARP86771.1"/>
    <property type="molecule type" value="Genomic_DNA"/>
</dbReference>
<dbReference type="InterPro" id="IPR016166">
    <property type="entry name" value="FAD-bd_PCMH"/>
</dbReference>
<dbReference type="PANTHER" id="PTHR42659">
    <property type="entry name" value="XANTHINE DEHYDROGENASE SUBUNIT C-RELATED"/>
    <property type="match status" value="1"/>
</dbReference>
<dbReference type="InterPro" id="IPR016169">
    <property type="entry name" value="FAD-bd_PCMH_sub2"/>
</dbReference>